<sequence>MAAGYQPVGARSGARAVWRLGNHAYDVPAALKVNDYLHLWAGALDVAGNVLNSKNACPLKYCAVQGGMSWNDVHA</sequence>
<dbReference type="Proteomes" id="UP000291623">
    <property type="component" value="Unassembled WGS sequence"/>
</dbReference>
<comment type="caution">
    <text evidence="1">The sequence shown here is derived from an EMBL/GenBank/DDBJ whole genome shotgun (WGS) entry which is preliminary data.</text>
</comment>
<proteinExistence type="predicted"/>
<name>A0AAE8QTT4_9ENTR</name>
<protein>
    <submittedName>
        <fullName evidence="1">Uncharacterized protein</fullName>
    </submittedName>
</protein>
<reference evidence="1 2" key="1">
    <citation type="submission" date="2019-02" db="EMBL/GenBank/DDBJ databases">
        <title>The draft genome of Enterobacter spp. strains.</title>
        <authorList>
            <person name="Wang C."/>
            <person name="Feng Y."/>
            <person name="Zong Z."/>
        </authorList>
    </citation>
    <scope>NUCLEOTIDE SEQUENCE [LARGE SCALE GENOMIC DNA]</scope>
    <source>
        <strain evidence="1 2">WCHEQ120003</strain>
    </source>
</reference>
<evidence type="ECO:0000313" key="2">
    <source>
        <dbReference type="Proteomes" id="UP000291623"/>
    </source>
</evidence>
<organism evidence="1 2">
    <name type="scientific">Enterobacter quasihormaechei</name>
    <dbReference type="NCBI Taxonomy" id="2529382"/>
    <lineage>
        <taxon>Bacteria</taxon>
        <taxon>Pseudomonadati</taxon>
        <taxon>Pseudomonadota</taxon>
        <taxon>Gammaproteobacteria</taxon>
        <taxon>Enterobacterales</taxon>
        <taxon>Enterobacteriaceae</taxon>
        <taxon>Enterobacter</taxon>
    </lineage>
</organism>
<dbReference type="EMBL" id="SJON01000023">
    <property type="protein sequence ID" value="TCB82003.1"/>
    <property type="molecule type" value="Genomic_DNA"/>
</dbReference>
<evidence type="ECO:0000313" key="1">
    <source>
        <dbReference type="EMBL" id="TCB82003.1"/>
    </source>
</evidence>
<dbReference type="AlphaFoldDB" id="A0AAE8QTT4"/>
<gene>
    <name evidence="1" type="ORF">E0L16_20580</name>
</gene>
<accession>A0AAE8QTT4</accession>